<dbReference type="PANTHER" id="PTHR11523">
    <property type="entry name" value="SODIUM/POTASSIUM-DEPENDENT ATPASE BETA SUBUNIT"/>
    <property type="match status" value="1"/>
</dbReference>
<evidence type="ECO:0000313" key="9">
    <source>
        <dbReference type="Proteomes" id="UP000748531"/>
    </source>
</evidence>
<organism evidence="8 9">
    <name type="scientific">Paragonimus heterotremus</name>
    <dbReference type="NCBI Taxonomy" id="100268"/>
    <lineage>
        <taxon>Eukaryota</taxon>
        <taxon>Metazoa</taxon>
        <taxon>Spiralia</taxon>
        <taxon>Lophotrochozoa</taxon>
        <taxon>Platyhelminthes</taxon>
        <taxon>Trematoda</taxon>
        <taxon>Digenea</taxon>
        <taxon>Plagiorchiida</taxon>
        <taxon>Troglotremata</taxon>
        <taxon>Troglotrematidae</taxon>
        <taxon>Paragonimus</taxon>
    </lineage>
</organism>
<proteinExistence type="inferred from homology"/>
<dbReference type="GO" id="GO:0006883">
    <property type="term" value="P:intracellular sodium ion homeostasis"/>
    <property type="evidence" value="ECO:0007669"/>
    <property type="project" value="TreeGrafter"/>
</dbReference>
<sequence length="296" mass="33721">MDEGHRLPMIDQEKQWTLTSNQMNTKEFAETICLRMLYILCSYSVLLLIFGAYMRLLFYFTIRLNAPRLTGQSSMLKLNPGISVIPNPSVLTSLVHIRVSNPVSYSALVDEMAAFLTHYQTHIAGGVFAHCEPVPGFVSPRVSCRYNLDASGPCNMKSGFGYFRGQPCFVVKLNRIYGWLPSPVVNATGVRLKCEGLTETDAAYLGKVCYYDMDSLKYHGPLKSQSEWCDRNFGVFNSMYYPFLNQANYQSPVVFVHFTSPKRYVVIWIKCYAEARNIKVNLHRNEGSMVFQIMVE</sequence>
<dbReference type="Proteomes" id="UP000748531">
    <property type="component" value="Unassembled WGS sequence"/>
</dbReference>
<keyword evidence="6 7" id="KW-0472">Membrane</keyword>
<dbReference type="PANTHER" id="PTHR11523:SF28">
    <property type="entry name" value="NA_K-ATPASE BETA SUBUNIT ISOFORM 4-RELATED"/>
    <property type="match status" value="1"/>
</dbReference>
<feature type="transmembrane region" description="Helical" evidence="7">
    <location>
        <begin position="36"/>
        <end position="58"/>
    </location>
</feature>
<dbReference type="EMBL" id="LUCH01000043">
    <property type="protein sequence ID" value="KAF5406297.1"/>
    <property type="molecule type" value="Genomic_DNA"/>
</dbReference>
<keyword evidence="3 7" id="KW-0812">Transmembrane</keyword>
<comment type="caution">
    <text evidence="8">The sequence shown here is derived from an EMBL/GenBank/DDBJ whole genome shotgun (WGS) entry which is preliminary data.</text>
</comment>
<dbReference type="GO" id="GO:0005890">
    <property type="term" value="C:sodium:potassium-exchanging ATPase complex"/>
    <property type="evidence" value="ECO:0007669"/>
    <property type="project" value="InterPro"/>
</dbReference>
<comment type="subcellular location">
    <subcellularLocation>
        <location evidence="1">Membrane</location>
        <topology evidence="1">Single-pass type II membrane protein</topology>
    </subcellularLocation>
</comment>
<evidence type="ECO:0000256" key="5">
    <source>
        <dbReference type="ARBA" id="ARBA00022989"/>
    </source>
</evidence>
<dbReference type="Gene3D" id="2.60.40.1660">
    <property type="entry name" value="Na, k-atpase alpha subunit"/>
    <property type="match status" value="1"/>
</dbReference>
<comment type="similarity">
    <text evidence="2">Belongs to the X(+)/potassium ATPases subunit beta family.</text>
</comment>
<evidence type="ECO:0000313" key="8">
    <source>
        <dbReference type="EMBL" id="KAF5406297.1"/>
    </source>
</evidence>
<keyword evidence="5 7" id="KW-1133">Transmembrane helix</keyword>
<dbReference type="GO" id="GO:0001671">
    <property type="term" value="F:ATPase activator activity"/>
    <property type="evidence" value="ECO:0007669"/>
    <property type="project" value="TreeGrafter"/>
</dbReference>
<dbReference type="InterPro" id="IPR000402">
    <property type="entry name" value="Na/K_ATPase_sub_beta"/>
</dbReference>
<evidence type="ECO:0000256" key="4">
    <source>
        <dbReference type="ARBA" id="ARBA00022968"/>
    </source>
</evidence>
<dbReference type="AlphaFoldDB" id="A0A8J4X3S0"/>
<evidence type="ECO:0000256" key="2">
    <source>
        <dbReference type="ARBA" id="ARBA00005876"/>
    </source>
</evidence>
<dbReference type="Pfam" id="PF00287">
    <property type="entry name" value="Na_K-ATPase"/>
    <property type="match status" value="1"/>
</dbReference>
<keyword evidence="9" id="KW-1185">Reference proteome</keyword>
<dbReference type="OrthoDB" id="5912413at2759"/>
<gene>
    <name evidence="8" type="ORF">PHET_00186</name>
</gene>
<evidence type="ECO:0000256" key="6">
    <source>
        <dbReference type="ARBA" id="ARBA00023136"/>
    </source>
</evidence>
<protein>
    <submittedName>
        <fullName evidence="8">Sodium/potassium-transporting ATPase subunit beta-1</fullName>
    </submittedName>
</protein>
<dbReference type="GO" id="GO:0030007">
    <property type="term" value="P:intracellular potassium ion homeostasis"/>
    <property type="evidence" value="ECO:0007669"/>
    <property type="project" value="TreeGrafter"/>
</dbReference>
<evidence type="ECO:0000256" key="3">
    <source>
        <dbReference type="ARBA" id="ARBA00022692"/>
    </source>
</evidence>
<dbReference type="GO" id="GO:1990573">
    <property type="term" value="P:potassium ion import across plasma membrane"/>
    <property type="evidence" value="ECO:0007669"/>
    <property type="project" value="TreeGrafter"/>
</dbReference>
<accession>A0A8J4X3S0</accession>
<keyword evidence="4" id="KW-0735">Signal-anchor</keyword>
<dbReference type="GO" id="GO:0036376">
    <property type="term" value="P:sodium ion export across plasma membrane"/>
    <property type="evidence" value="ECO:0007669"/>
    <property type="project" value="TreeGrafter"/>
</dbReference>
<evidence type="ECO:0000256" key="7">
    <source>
        <dbReference type="SAM" id="Phobius"/>
    </source>
</evidence>
<reference evidence="8" key="1">
    <citation type="submission" date="2019-05" db="EMBL/GenBank/DDBJ databases">
        <title>Annotation for the trematode Paragonimus heterotremus.</title>
        <authorList>
            <person name="Choi Y.-J."/>
        </authorList>
    </citation>
    <scope>NUCLEOTIDE SEQUENCE</scope>
    <source>
        <strain evidence="8">LC</strain>
    </source>
</reference>
<dbReference type="InterPro" id="IPR038702">
    <property type="entry name" value="Na/K_ATPase_sub_beta_sf"/>
</dbReference>
<name>A0A8J4X3S0_9TREM</name>
<evidence type="ECO:0000256" key="1">
    <source>
        <dbReference type="ARBA" id="ARBA00004606"/>
    </source>
</evidence>